<evidence type="ECO:0000256" key="12">
    <source>
        <dbReference type="ARBA" id="ARBA00029444"/>
    </source>
</evidence>
<dbReference type="FunFam" id="3.30.470.20:FF:000018">
    <property type="entry name" value="Trifunctional purine biosynthetic protein adenosine-3"/>
    <property type="match status" value="1"/>
</dbReference>
<gene>
    <name evidence="17" type="ORF">SeMB42_g02007</name>
</gene>
<keyword evidence="7" id="KW-0658">Purine biosynthesis</keyword>
<dbReference type="FunFam" id="3.30.1330.10:FF:000001">
    <property type="entry name" value="Phosphoribosylformylglycinamidine cyclo-ligase"/>
    <property type="match status" value="1"/>
</dbReference>
<dbReference type="GO" id="GO:0004637">
    <property type="term" value="F:phosphoribosylamine-glycine ligase activity"/>
    <property type="evidence" value="ECO:0007669"/>
    <property type="project" value="UniProtKB-EC"/>
</dbReference>
<dbReference type="Gene3D" id="3.90.600.10">
    <property type="entry name" value="Phosphoribosylglycinamide synthetase, C-terminal domain"/>
    <property type="match status" value="1"/>
</dbReference>
<dbReference type="Pfam" id="PF02844">
    <property type="entry name" value="GARS_N"/>
    <property type="match status" value="1"/>
</dbReference>
<comment type="pathway">
    <text evidence="2">Purine metabolism; IMP biosynthesis via de novo pathway; N(1)-(5-phospho-D-ribosyl)glycinamide from 5-phospho-alpha-D-ribose 1-diphosphate: step 2/2.</text>
</comment>
<dbReference type="InterPro" id="IPR004733">
    <property type="entry name" value="PurM_cligase"/>
</dbReference>
<evidence type="ECO:0000256" key="4">
    <source>
        <dbReference type="ARBA" id="ARBA00022598"/>
    </source>
</evidence>
<name>A0A507DK09_9FUNG</name>
<dbReference type="Gene3D" id="3.30.470.20">
    <property type="entry name" value="ATP-grasp fold, B domain"/>
    <property type="match status" value="1"/>
</dbReference>
<evidence type="ECO:0000256" key="15">
    <source>
        <dbReference type="PROSITE-ProRule" id="PRU00409"/>
    </source>
</evidence>
<dbReference type="AlphaFoldDB" id="A0A507DK09"/>
<dbReference type="InterPro" id="IPR020561">
    <property type="entry name" value="PRibGlycinamid_synth_ATP-grasp"/>
</dbReference>
<dbReference type="SUPFAM" id="SSF52440">
    <property type="entry name" value="PreATP-grasp domain"/>
    <property type="match status" value="1"/>
</dbReference>
<dbReference type="Gene3D" id="3.30.1490.20">
    <property type="entry name" value="ATP-grasp fold, A domain"/>
    <property type="match status" value="1"/>
</dbReference>
<dbReference type="SUPFAM" id="SSF56042">
    <property type="entry name" value="PurM C-terminal domain-like"/>
    <property type="match status" value="1"/>
</dbReference>
<evidence type="ECO:0000256" key="3">
    <source>
        <dbReference type="ARBA" id="ARBA00007423"/>
    </source>
</evidence>
<dbReference type="HAMAP" id="MF_00138">
    <property type="entry name" value="GARS"/>
    <property type="match status" value="1"/>
</dbReference>
<dbReference type="InterPro" id="IPR036921">
    <property type="entry name" value="PurM-like_N_sf"/>
</dbReference>
<dbReference type="Gene3D" id="3.40.50.20">
    <property type="match status" value="1"/>
</dbReference>
<dbReference type="InterPro" id="IPR037123">
    <property type="entry name" value="PRibGlycinamide_synth_C_sf"/>
</dbReference>
<comment type="catalytic activity">
    <reaction evidence="14">
        <text>2-formamido-N(1)-(5-O-phospho-beta-D-ribosyl)acetamidine + ATP = 5-amino-1-(5-phospho-beta-D-ribosyl)imidazole + ADP + phosphate + H(+)</text>
        <dbReference type="Rhea" id="RHEA:23032"/>
        <dbReference type="ChEBI" id="CHEBI:15378"/>
        <dbReference type="ChEBI" id="CHEBI:30616"/>
        <dbReference type="ChEBI" id="CHEBI:43474"/>
        <dbReference type="ChEBI" id="CHEBI:137981"/>
        <dbReference type="ChEBI" id="CHEBI:147287"/>
        <dbReference type="ChEBI" id="CHEBI:456216"/>
        <dbReference type="EC" id="6.3.3.1"/>
    </reaction>
</comment>
<dbReference type="SUPFAM" id="SSF56059">
    <property type="entry name" value="Glutathione synthetase ATP-binding domain-like"/>
    <property type="match status" value="1"/>
</dbReference>
<keyword evidence="6 15" id="KW-0547">Nucleotide-binding</keyword>
<organism evidence="17 18">
    <name type="scientific">Synchytrium endobioticum</name>
    <dbReference type="NCBI Taxonomy" id="286115"/>
    <lineage>
        <taxon>Eukaryota</taxon>
        <taxon>Fungi</taxon>
        <taxon>Fungi incertae sedis</taxon>
        <taxon>Chytridiomycota</taxon>
        <taxon>Chytridiomycota incertae sedis</taxon>
        <taxon>Chytridiomycetes</taxon>
        <taxon>Synchytriales</taxon>
        <taxon>Synchytriaceae</taxon>
        <taxon>Synchytrium</taxon>
    </lineage>
</organism>
<accession>A0A507DK09</accession>
<reference evidence="17 18" key="1">
    <citation type="journal article" date="2019" name="Sci. Rep.">
        <title>Comparative genomics of chytrid fungi reveal insights into the obligate biotrophic and pathogenic lifestyle of Synchytrium endobioticum.</title>
        <authorList>
            <person name="van de Vossenberg B.T.L.H."/>
            <person name="Warris S."/>
            <person name="Nguyen H.D.T."/>
            <person name="van Gent-Pelzer M.P.E."/>
            <person name="Joly D.L."/>
            <person name="van de Geest H.C."/>
            <person name="Bonants P.J.M."/>
            <person name="Smith D.S."/>
            <person name="Levesque C.A."/>
            <person name="van der Lee T.A.J."/>
        </authorList>
    </citation>
    <scope>NUCLEOTIDE SEQUENCE [LARGE SCALE GENOMIC DNA]</scope>
    <source>
        <strain evidence="17 18">MB42</strain>
    </source>
</reference>
<dbReference type="Pfam" id="PF02769">
    <property type="entry name" value="AIRS_C"/>
    <property type="match status" value="1"/>
</dbReference>
<dbReference type="GO" id="GO:0005829">
    <property type="term" value="C:cytosol"/>
    <property type="evidence" value="ECO:0007669"/>
    <property type="project" value="TreeGrafter"/>
</dbReference>
<dbReference type="Pfam" id="PF00586">
    <property type="entry name" value="AIRS"/>
    <property type="match status" value="1"/>
</dbReference>
<dbReference type="UniPathway" id="UPA00074">
    <property type="reaction ID" value="UER00125"/>
</dbReference>
<dbReference type="SUPFAM" id="SSF55326">
    <property type="entry name" value="PurM N-terminal domain-like"/>
    <property type="match status" value="1"/>
</dbReference>
<evidence type="ECO:0000313" key="17">
    <source>
        <dbReference type="EMBL" id="TPX51220.1"/>
    </source>
</evidence>
<dbReference type="GO" id="GO:0005524">
    <property type="term" value="F:ATP binding"/>
    <property type="evidence" value="ECO:0007669"/>
    <property type="project" value="UniProtKB-UniRule"/>
</dbReference>
<dbReference type="InterPro" id="IPR020562">
    <property type="entry name" value="PRibGlycinamide_synth_N"/>
</dbReference>
<dbReference type="PROSITE" id="PS50975">
    <property type="entry name" value="ATP_GRASP"/>
    <property type="match status" value="1"/>
</dbReference>
<dbReference type="SMART" id="SM01210">
    <property type="entry name" value="GARS_C"/>
    <property type="match status" value="1"/>
</dbReference>
<comment type="catalytic activity">
    <reaction evidence="13">
        <text>5-phospho-beta-D-ribosylamine + glycine + ATP = N(1)-(5-phospho-beta-D-ribosyl)glycinamide + ADP + phosphate + H(+)</text>
        <dbReference type="Rhea" id="RHEA:17453"/>
        <dbReference type="ChEBI" id="CHEBI:15378"/>
        <dbReference type="ChEBI" id="CHEBI:30616"/>
        <dbReference type="ChEBI" id="CHEBI:43474"/>
        <dbReference type="ChEBI" id="CHEBI:57305"/>
        <dbReference type="ChEBI" id="CHEBI:58681"/>
        <dbReference type="ChEBI" id="CHEBI:143788"/>
        <dbReference type="ChEBI" id="CHEBI:456216"/>
        <dbReference type="EC" id="6.3.4.13"/>
    </reaction>
</comment>
<dbReference type="Gene3D" id="3.30.1330.10">
    <property type="entry name" value="PurM-like, N-terminal domain"/>
    <property type="match status" value="1"/>
</dbReference>
<dbReference type="InterPro" id="IPR011054">
    <property type="entry name" value="Rudment_hybrid_motif"/>
</dbReference>
<dbReference type="CDD" id="cd02196">
    <property type="entry name" value="PurM"/>
    <property type="match status" value="1"/>
</dbReference>
<dbReference type="FunFam" id="3.90.650.10:FF:000019">
    <property type="entry name" value="Trifunctional purine biosynthetic protein adenosine-3"/>
    <property type="match status" value="1"/>
</dbReference>
<dbReference type="GO" id="GO:0004641">
    <property type="term" value="F:phosphoribosylformylglycinamidine cyclo-ligase activity"/>
    <property type="evidence" value="ECO:0007669"/>
    <property type="project" value="UniProtKB-EC"/>
</dbReference>
<sequence>MNVLVLGSGGREHALALALAAAPSVGKVYVSPGNGGTACAGAKITNVSLKIPAADFSALKPFVDEHDVGLLVPGPEDPLVNGVAEAARKMGVPCFGPSSKAARIEGSKAWSKDFMKRHHIPTAAYENFSSYGDAVAFVTSFQGDLVIKASGLAAGKGVMLPDSKDEAIKTLKEIMLDKIFGDAGTQVVIEERLSGEEVSLLALTDGYTVTPLPPCQDHKRVFEGDKGPNTGGMGAYAPAPIMTPKLLADAKQTILQPAVDGMRKEGFPFVGCLYAGLMLTKDGLRVIEFNARFGDPETQVIMPLLSEDTDLAQVFLACAEGRLDSVRVKFAQDSYAATIVLASEGYPGCYPKGRAITLQNNNPSGVFVYHAGTTYEGKNLVTSGGRVIAVSAVGKTLKEALDASYASLKTIDFDGMQYRRDIGYRALAHVSSKTANGSATYEQAGVSIDAGNLLVEKIKSVVKSTRRVGADADIGGFGGVFDLKGAGFSDPVLVSGTDGVGTKLKVAQAIGKHDTIGIDLVAMSVNDVIVQGAEPLFFLDYYACSNLQVEVCKDVVTGIAQACIESGCALIGGETAEMPGLYQPGDYDLAGFVVAAVERDQLLPKFDAIAPGDALLGIPSSGVHSNGFSLVRYLVEKSGLEYTSPSPFDTPTKKKGTVSIGEAFLEPTRLYVKPLLPIVKQALIKSMAHITGGGFTDNVPRALPKHLGVVIDAAKIPLLPVFKWMKAQGNIADEEMARTFNCGIGMVLVVSPSAVSLVKSMLDSAGETVYEIGTVVGLDANAGDPVQMLNMDACESNGMSQILVPIKGTQMWMWNMEAAKVSKGHAARQQCAAAHLMSCVLRLSVAGMWEDTGVVNFKYSEANRPSTSCIDVS</sequence>
<dbReference type="NCBIfam" id="TIGR00877">
    <property type="entry name" value="purD"/>
    <property type="match status" value="1"/>
</dbReference>
<evidence type="ECO:0000256" key="14">
    <source>
        <dbReference type="ARBA" id="ARBA00049057"/>
    </source>
</evidence>
<comment type="similarity">
    <text evidence="12">In the C-terminal section; belongs to the AIR synthase family.</text>
</comment>
<comment type="pathway">
    <text evidence="1">Purine metabolism; IMP biosynthesis via de novo pathway; 5-amino-1-(5-phospho-D-ribosyl)imidazole from N(2)-formyl-N(1)-(5-phospho-D-ribosyl)glycinamide: step 2/2.</text>
</comment>
<evidence type="ECO:0000256" key="7">
    <source>
        <dbReference type="ARBA" id="ARBA00022755"/>
    </source>
</evidence>
<dbReference type="VEuPathDB" id="FungiDB:SeMB42_g02007"/>
<evidence type="ECO:0000256" key="13">
    <source>
        <dbReference type="ARBA" id="ARBA00047843"/>
    </source>
</evidence>
<dbReference type="InterPro" id="IPR020560">
    <property type="entry name" value="PRibGlycinamide_synth_C-dom"/>
</dbReference>
<dbReference type="InterPro" id="IPR013815">
    <property type="entry name" value="ATP_grasp_subdomain_1"/>
</dbReference>
<evidence type="ECO:0000256" key="2">
    <source>
        <dbReference type="ARBA" id="ARBA00005174"/>
    </source>
</evidence>
<evidence type="ECO:0000256" key="8">
    <source>
        <dbReference type="ARBA" id="ARBA00022840"/>
    </source>
</evidence>
<feature type="domain" description="ATP-grasp" evidence="16">
    <location>
        <begin position="112"/>
        <end position="320"/>
    </location>
</feature>
<keyword evidence="18" id="KW-1185">Reference proteome</keyword>
<dbReference type="InterPro" id="IPR020559">
    <property type="entry name" value="PRibGlycinamide_synth_CS"/>
</dbReference>
<keyword evidence="9" id="KW-0464">Manganese</keyword>
<evidence type="ECO:0000256" key="1">
    <source>
        <dbReference type="ARBA" id="ARBA00004686"/>
    </source>
</evidence>
<dbReference type="NCBIfam" id="TIGR00878">
    <property type="entry name" value="purM"/>
    <property type="match status" value="1"/>
</dbReference>
<evidence type="ECO:0000256" key="6">
    <source>
        <dbReference type="ARBA" id="ARBA00022741"/>
    </source>
</evidence>
<dbReference type="Gene3D" id="3.90.650.10">
    <property type="entry name" value="PurM-like C-terminal domain"/>
    <property type="match status" value="1"/>
</dbReference>
<dbReference type="GO" id="GO:0006189">
    <property type="term" value="P:'de novo' IMP biosynthetic process"/>
    <property type="evidence" value="ECO:0007669"/>
    <property type="project" value="UniProtKB-UniPathway"/>
</dbReference>
<dbReference type="InterPro" id="IPR016188">
    <property type="entry name" value="PurM-like_N"/>
</dbReference>
<keyword evidence="10" id="KW-0511">Multifunctional enzyme</keyword>
<dbReference type="InterPro" id="IPR000115">
    <property type="entry name" value="PRibGlycinamide_synth"/>
</dbReference>
<dbReference type="FunFam" id="3.90.600.10:FF:000001">
    <property type="entry name" value="Trifunctional purine biosynthetic protein adenosine-3"/>
    <property type="match status" value="1"/>
</dbReference>
<dbReference type="PANTHER" id="PTHR10520">
    <property type="entry name" value="TRIFUNCTIONAL PURINE BIOSYNTHETIC PROTEIN ADENOSINE-3-RELATED"/>
    <property type="match status" value="1"/>
</dbReference>
<dbReference type="Proteomes" id="UP000317494">
    <property type="component" value="Unassembled WGS sequence"/>
</dbReference>
<keyword evidence="5" id="KW-0479">Metal-binding</keyword>
<evidence type="ECO:0000256" key="9">
    <source>
        <dbReference type="ARBA" id="ARBA00023211"/>
    </source>
</evidence>
<evidence type="ECO:0000256" key="10">
    <source>
        <dbReference type="ARBA" id="ARBA00023268"/>
    </source>
</evidence>
<protein>
    <recommendedName>
        <fullName evidence="16">ATP-grasp domain-containing protein</fullName>
    </recommendedName>
</protein>
<evidence type="ECO:0000256" key="5">
    <source>
        <dbReference type="ARBA" id="ARBA00022723"/>
    </source>
</evidence>
<evidence type="ECO:0000259" key="16">
    <source>
        <dbReference type="PROSITE" id="PS50975"/>
    </source>
</evidence>
<dbReference type="GO" id="GO:0046872">
    <property type="term" value="F:metal ion binding"/>
    <property type="evidence" value="ECO:0007669"/>
    <property type="project" value="UniProtKB-KW"/>
</dbReference>
<dbReference type="InterPro" id="IPR011761">
    <property type="entry name" value="ATP-grasp"/>
</dbReference>
<dbReference type="SMART" id="SM01209">
    <property type="entry name" value="GARS_A"/>
    <property type="match status" value="1"/>
</dbReference>
<keyword evidence="8 15" id="KW-0067">ATP-binding</keyword>
<comment type="function">
    <text evidence="11">Catalyzes the second and fifth step in the 'de novo' purine biosynthesis pathway; contains phosphoribosylamine--glycine ligase (GARS) and phosphoribosylformylglycinamidine cyclo-ligase (AIRS) activities.</text>
</comment>
<comment type="similarity">
    <text evidence="3">In the N-terminal section; belongs to the GARS family.</text>
</comment>
<dbReference type="HAMAP" id="MF_00741">
    <property type="entry name" value="AIRS"/>
    <property type="match status" value="1"/>
</dbReference>
<dbReference type="FunFam" id="3.30.1490.20:FF:000006">
    <property type="entry name" value="phosphoribosylamine--glycine ligase, chloroplastic-like"/>
    <property type="match status" value="1"/>
</dbReference>
<evidence type="ECO:0000256" key="11">
    <source>
        <dbReference type="ARBA" id="ARBA00029388"/>
    </source>
</evidence>
<dbReference type="EMBL" id="QEAN01000057">
    <property type="protein sequence ID" value="TPX51220.1"/>
    <property type="molecule type" value="Genomic_DNA"/>
</dbReference>
<dbReference type="PROSITE" id="PS00184">
    <property type="entry name" value="GARS"/>
    <property type="match status" value="1"/>
</dbReference>
<dbReference type="Pfam" id="PF02843">
    <property type="entry name" value="GARS_C"/>
    <property type="match status" value="1"/>
</dbReference>
<keyword evidence="4" id="KW-0436">Ligase</keyword>
<dbReference type="SUPFAM" id="SSF51246">
    <property type="entry name" value="Rudiment single hybrid motif"/>
    <property type="match status" value="1"/>
</dbReference>
<dbReference type="STRING" id="286115.A0A507DK09"/>
<evidence type="ECO:0000313" key="18">
    <source>
        <dbReference type="Proteomes" id="UP000317494"/>
    </source>
</evidence>
<dbReference type="GO" id="GO:0046084">
    <property type="term" value="P:adenine biosynthetic process"/>
    <property type="evidence" value="ECO:0007669"/>
    <property type="project" value="TreeGrafter"/>
</dbReference>
<dbReference type="Pfam" id="PF01071">
    <property type="entry name" value="GARS_A"/>
    <property type="match status" value="1"/>
</dbReference>
<dbReference type="InterPro" id="IPR010918">
    <property type="entry name" value="PurM-like_C_dom"/>
</dbReference>
<dbReference type="InterPro" id="IPR036676">
    <property type="entry name" value="PurM-like_C_sf"/>
</dbReference>
<dbReference type="PANTHER" id="PTHR10520:SF12">
    <property type="entry name" value="TRIFUNCTIONAL PURINE BIOSYNTHETIC PROTEIN ADENOSINE-3"/>
    <property type="match status" value="1"/>
</dbReference>
<proteinExistence type="inferred from homology"/>
<comment type="caution">
    <text evidence="17">The sequence shown here is derived from an EMBL/GenBank/DDBJ whole genome shotgun (WGS) entry which is preliminary data.</text>
</comment>
<dbReference type="InterPro" id="IPR016185">
    <property type="entry name" value="PreATP-grasp_dom_sf"/>
</dbReference>